<evidence type="ECO:0000313" key="3">
    <source>
        <dbReference type="EMBL" id="RZN62979.1"/>
    </source>
</evidence>
<dbReference type="OrthoDB" id="192097at2157"/>
<dbReference type="InterPro" id="IPR036565">
    <property type="entry name" value="Mur-like_cat_sf"/>
</dbReference>
<evidence type="ECO:0000313" key="5">
    <source>
        <dbReference type="Proteomes" id="UP000316217"/>
    </source>
</evidence>
<dbReference type="PANTHER" id="PTHR43445">
    <property type="entry name" value="UDP-N-ACETYLMURAMATE--L-ALANINE LIGASE-RELATED"/>
    <property type="match status" value="1"/>
</dbReference>
<dbReference type="Proteomes" id="UP000316217">
    <property type="component" value="Unassembled WGS sequence"/>
</dbReference>
<dbReference type="InterPro" id="IPR050061">
    <property type="entry name" value="MurCDEF_pg_biosynth"/>
</dbReference>
<dbReference type="EMBL" id="RCOS01000129">
    <property type="protein sequence ID" value="RSN73072.1"/>
    <property type="molecule type" value="Genomic_DNA"/>
</dbReference>
<reference evidence="2 4" key="1">
    <citation type="submission" date="2018-10" db="EMBL/GenBank/DDBJ databases">
        <title>Co-occurring genomic capacity for anaerobic methane metabolism and dissimilatory sulfite reduction discovered in the Korarchaeota.</title>
        <authorList>
            <person name="Mckay L.J."/>
            <person name="Dlakic M."/>
            <person name="Fields M.W."/>
            <person name="Delmont T.O."/>
            <person name="Eren A.M."/>
            <person name="Jay Z.J."/>
            <person name="Klingelsmith K.B."/>
            <person name="Rusch D.B."/>
            <person name="Inskeep W.P."/>
        </authorList>
    </citation>
    <scope>NUCLEOTIDE SEQUENCE [LARGE SCALE GENOMIC DNA]</scope>
    <source>
        <strain evidence="2 4">MDKW</strain>
    </source>
</reference>
<dbReference type="Pfam" id="PF08245">
    <property type="entry name" value="Mur_ligase_M"/>
    <property type="match status" value="1"/>
</dbReference>
<name>A0A429GGN8_9CREN</name>
<dbReference type="SUPFAM" id="SSF53623">
    <property type="entry name" value="MurD-like peptide ligases, catalytic domain"/>
    <property type="match status" value="1"/>
</dbReference>
<dbReference type="PANTHER" id="PTHR43445:SF1">
    <property type="entry name" value="PGA SYNTHASE CAPB"/>
    <property type="match status" value="1"/>
</dbReference>
<organism evidence="2 4">
    <name type="scientific">Candidatus Methanodesulfokora washburnensis</name>
    <dbReference type="NCBI Taxonomy" id="2478471"/>
    <lineage>
        <taxon>Archaea</taxon>
        <taxon>Thermoproteota</taxon>
        <taxon>Candidatus Korarchaeia</taxon>
        <taxon>Candidatus Korarchaeia incertae sedis</taxon>
        <taxon>Candidatus Methanodesulfokora</taxon>
    </lineage>
</organism>
<feature type="domain" description="Mur ligase central" evidence="1">
    <location>
        <begin position="5"/>
        <end position="122"/>
    </location>
</feature>
<evidence type="ECO:0000259" key="1">
    <source>
        <dbReference type="Pfam" id="PF08245"/>
    </source>
</evidence>
<sequence length="331" mass="37674">MRISVSGTRGKTTTVNMLHDMLRSRGLSVISKTTGERAVVRDNTEREIAERPRSVLYENLDIIKSNYDIIIVENQAITPYTMRAFNLMVKPDIVIITNVRLDHTEFLGEKREEIARSFCSSFVKSIKTVISGEKRQEIGEILKKGAEKIGASYVKAEDYEIPGSETVGIAEAVLMHVFGERMDYDEKRDMLKRLDEMFSARKSRSLFWYNGAKINDPDSAEIVLNYLRKKYNMEIAISANLRGDRRDRTAVFSVFLRDFSKLDWVRRIFVSGPASSSVARFIGDKAIKVKEDPSSADEIIDFVAREGLLLVLLVNRRTKMADILIEELSKG</sequence>
<reference evidence="3 5" key="2">
    <citation type="journal article" date="2019" name="Nat. Microbiol.">
        <title>Wide diversity of methane and short-chain alkane metabolisms in uncultured archaea.</title>
        <authorList>
            <person name="Borrel G."/>
            <person name="Adam P.S."/>
            <person name="McKay L.J."/>
            <person name="Chen L.X."/>
            <person name="Sierra-Garcia I.N."/>
            <person name="Sieber C.M."/>
            <person name="Letourneur Q."/>
            <person name="Ghozlane A."/>
            <person name="Andersen G.L."/>
            <person name="Li W.J."/>
            <person name="Hallam S.J."/>
            <person name="Muyzer G."/>
            <person name="de Oliveira V.M."/>
            <person name="Inskeep W.P."/>
            <person name="Banfield J.F."/>
            <person name="Gribaldo S."/>
        </authorList>
    </citation>
    <scope>NUCLEOTIDE SEQUENCE [LARGE SCALE GENOMIC DNA]</scope>
    <source>
        <strain evidence="3">NM4</strain>
    </source>
</reference>
<dbReference type="EMBL" id="RXII01000028">
    <property type="protein sequence ID" value="RZN62979.1"/>
    <property type="molecule type" value="Genomic_DNA"/>
</dbReference>
<proteinExistence type="predicted"/>
<accession>A0A429GGN8</accession>
<dbReference type="Gene3D" id="3.40.1190.10">
    <property type="entry name" value="Mur-like, catalytic domain"/>
    <property type="match status" value="1"/>
</dbReference>
<comment type="caution">
    <text evidence="2">The sequence shown here is derived from an EMBL/GenBank/DDBJ whole genome shotgun (WGS) entry which is preliminary data.</text>
</comment>
<evidence type="ECO:0000313" key="4">
    <source>
        <dbReference type="Proteomes" id="UP000277582"/>
    </source>
</evidence>
<evidence type="ECO:0000313" key="2">
    <source>
        <dbReference type="EMBL" id="RSN73072.1"/>
    </source>
</evidence>
<dbReference type="InterPro" id="IPR013221">
    <property type="entry name" value="Mur_ligase_cen"/>
</dbReference>
<dbReference type="RefSeq" id="WP_125672061.1">
    <property type="nucleotide sequence ID" value="NZ_RCOS01000129.1"/>
</dbReference>
<protein>
    <recommendedName>
        <fullName evidence="1">Mur ligase central domain-containing protein</fullName>
    </recommendedName>
</protein>
<dbReference type="GO" id="GO:0005524">
    <property type="term" value="F:ATP binding"/>
    <property type="evidence" value="ECO:0007669"/>
    <property type="project" value="InterPro"/>
</dbReference>
<dbReference type="Proteomes" id="UP000277582">
    <property type="component" value="Unassembled WGS sequence"/>
</dbReference>
<keyword evidence="4" id="KW-1185">Reference proteome</keyword>
<gene>
    <name evidence="2" type="ORF">D6D85_11285</name>
    <name evidence="3" type="ORF">EF810_01650</name>
</gene>
<dbReference type="GO" id="GO:0016881">
    <property type="term" value="F:acid-amino acid ligase activity"/>
    <property type="evidence" value="ECO:0007669"/>
    <property type="project" value="InterPro"/>
</dbReference>
<dbReference type="AlphaFoldDB" id="A0A429GGN8"/>